<name>A0ABN1LIH2_9ALTE</name>
<accession>A0ABN1LIH2</accession>
<evidence type="ECO:0000256" key="1">
    <source>
        <dbReference type="SAM" id="SignalP"/>
    </source>
</evidence>
<keyword evidence="1" id="KW-0732">Signal</keyword>
<comment type="caution">
    <text evidence="2">The sequence shown here is derived from an EMBL/GenBank/DDBJ whole genome shotgun (WGS) entry which is preliminary data.</text>
</comment>
<gene>
    <name evidence="2" type="ORF">GCM10009114_18400</name>
</gene>
<dbReference type="SUPFAM" id="SSF56935">
    <property type="entry name" value="Porins"/>
    <property type="match status" value="1"/>
</dbReference>
<dbReference type="EMBL" id="BAAAFD010000004">
    <property type="protein sequence ID" value="GAA0856441.1"/>
    <property type="molecule type" value="Genomic_DNA"/>
</dbReference>
<protein>
    <recommendedName>
        <fullName evidence="4">Porin</fullName>
    </recommendedName>
</protein>
<keyword evidence="3" id="KW-1185">Reference proteome</keyword>
<proteinExistence type="predicted"/>
<dbReference type="Proteomes" id="UP001500359">
    <property type="component" value="Unassembled WGS sequence"/>
</dbReference>
<evidence type="ECO:0000313" key="3">
    <source>
        <dbReference type="Proteomes" id="UP001500359"/>
    </source>
</evidence>
<evidence type="ECO:0008006" key="4">
    <source>
        <dbReference type="Google" id="ProtNLM"/>
    </source>
</evidence>
<organism evidence="2 3">
    <name type="scientific">Aliiglaciecola litoralis</name>
    <dbReference type="NCBI Taxonomy" id="582857"/>
    <lineage>
        <taxon>Bacteria</taxon>
        <taxon>Pseudomonadati</taxon>
        <taxon>Pseudomonadota</taxon>
        <taxon>Gammaproteobacteria</taxon>
        <taxon>Alteromonadales</taxon>
        <taxon>Alteromonadaceae</taxon>
        <taxon>Aliiglaciecola</taxon>
    </lineage>
</organism>
<feature type="chain" id="PRO_5045706272" description="Porin" evidence="1">
    <location>
        <begin position="27"/>
        <end position="403"/>
    </location>
</feature>
<evidence type="ECO:0000313" key="2">
    <source>
        <dbReference type="EMBL" id="GAA0856441.1"/>
    </source>
</evidence>
<sequence>MILNNGIAKTWFSALMLFGGMSSAIADDTSDNFNFSGFSRVVAGVLDDNNATYQGYDNSVSFGQGSLLGLQADLRLNDKFSITTQLLAHSSDDRNSGIEWLYATYQPNKSLRFKAGRMRTPFFIYSDVIDVGFAYPWISPPQQVYKAYLFDYFDGVIASYELSAPDFSAELEVYYGAYDDLINNSSLEEVTAKTSNLRGIALNIRGEKIQARISSNKGGVDIDFPELRGFSDILRSANYNLTADSLITSGDAEVNQIGISYDELNYFYKAEFITISSPILVVPDIDSYYLTAGYMVYPFTFHATYANNTSKYAPAVVEIPTGLAPEVDALAAGYAQIYDNLENDTVKSLTLGVRWDFRIDMALKAEVTHLRGEQGARSFFNITNPAEFDYRANLVQVAWEWVF</sequence>
<reference evidence="2 3" key="1">
    <citation type="journal article" date="2019" name="Int. J. Syst. Evol. Microbiol.">
        <title>The Global Catalogue of Microorganisms (GCM) 10K type strain sequencing project: providing services to taxonomists for standard genome sequencing and annotation.</title>
        <authorList>
            <consortium name="The Broad Institute Genomics Platform"/>
            <consortium name="The Broad Institute Genome Sequencing Center for Infectious Disease"/>
            <person name="Wu L."/>
            <person name="Ma J."/>
        </authorList>
    </citation>
    <scope>NUCLEOTIDE SEQUENCE [LARGE SCALE GENOMIC DNA]</scope>
    <source>
        <strain evidence="2 3">JCM 15896</strain>
    </source>
</reference>
<dbReference type="RefSeq" id="WP_343859041.1">
    <property type="nucleotide sequence ID" value="NZ_BAAAFD010000004.1"/>
</dbReference>
<feature type="signal peptide" evidence="1">
    <location>
        <begin position="1"/>
        <end position="26"/>
    </location>
</feature>